<dbReference type="Pfam" id="PF25137">
    <property type="entry name" value="ADH_Fe_C"/>
    <property type="match status" value="1"/>
</dbReference>
<reference evidence="6 7" key="1">
    <citation type="submission" date="2009-06" db="EMBL/GenBank/DDBJ databases">
        <title>The draft genome of Clostridium carboxidivorans P7.</title>
        <authorList>
            <consortium name="US DOE Joint Genome Institute (JGI-PGF)"/>
            <person name="Lucas S."/>
            <person name="Copeland A."/>
            <person name="Lapidus A."/>
            <person name="Glavina del Rio T."/>
            <person name="Tice H."/>
            <person name="Bruce D."/>
            <person name="Goodwin L."/>
            <person name="Pitluck S."/>
            <person name="Larimer F."/>
            <person name="Land M.L."/>
            <person name="Hauser L."/>
            <person name="Hemme C.L."/>
        </authorList>
    </citation>
    <scope>NUCLEOTIDE SEQUENCE [LARGE SCALE GENOMIC DNA]</scope>
    <source>
        <strain evidence="6 7">P7</strain>
    </source>
</reference>
<dbReference type="FunFam" id="1.20.1090.10:FF:000001">
    <property type="entry name" value="Aldehyde-alcohol dehydrogenase"/>
    <property type="match status" value="1"/>
</dbReference>
<dbReference type="PANTHER" id="PTHR11496:SF102">
    <property type="entry name" value="ALCOHOL DEHYDROGENASE 4"/>
    <property type="match status" value="1"/>
</dbReference>
<keyword evidence="7" id="KW-1185">Reference proteome</keyword>
<dbReference type="InterPro" id="IPR001670">
    <property type="entry name" value="ADH_Fe/GldA"/>
</dbReference>
<comment type="caution">
    <text evidence="6">The sequence shown here is derived from an EMBL/GenBank/DDBJ whole genome shotgun (WGS) entry which is preliminary data.</text>
</comment>
<proteinExistence type="inferred from homology"/>
<sequence>MKKFKVPCDIYYEDGAINYLESLKCNKVFIVTDGVMVKVGMLDKIKEIFEKQHIDYKIFSEIEPEPSLEVVTKGLEIFSEYGAETLIAVGGGSVIDASKAIIYLLKEMLKKTSGGIKNHTHFIAIPTTSGTGSEVSSYAVITDKRLHKKIALQSEEMYPDVAILDCDFTKTVPPSVTADTGMDVLTHAIEAFVSKRGSDCTSALAKMAIEYVFKYIERVYNTGMDKISREKMHSASCMAGISFENSSLGINHSMAHILGAKFKIPHGKANAILLPYVIKYNSGLFDEKEYISFDAAEKYSDIARLVGLPQANIKEGVIMLMKAIKVLNRKLNIPICISELGIDENEFLNSLKEMCKVAMEDVCTQGNPRTPNEDDICSIFKEAYYGK</sequence>
<dbReference type="PATRIC" id="fig|536227.13.peg.1445"/>
<protein>
    <submittedName>
        <fullName evidence="6">Iron-containing alcohol dehydrogenase</fullName>
    </submittedName>
</protein>
<feature type="domain" description="Alcohol dehydrogenase iron-type/glycerol dehydrogenase GldA" evidence="4">
    <location>
        <begin position="9"/>
        <end position="165"/>
    </location>
</feature>
<dbReference type="KEGG" id="cck:Ccar_06865"/>
<dbReference type="FunFam" id="3.40.50.1970:FF:000003">
    <property type="entry name" value="Alcohol dehydrogenase, iron-containing"/>
    <property type="match status" value="1"/>
</dbReference>
<name>C6PUD8_9CLOT</name>
<dbReference type="PANTHER" id="PTHR11496">
    <property type="entry name" value="ALCOHOL DEHYDROGENASE"/>
    <property type="match status" value="1"/>
</dbReference>
<dbReference type="InterPro" id="IPR018211">
    <property type="entry name" value="ADH_Fe_CS"/>
</dbReference>
<evidence type="ECO:0000313" key="7">
    <source>
        <dbReference type="Proteomes" id="UP000004198"/>
    </source>
</evidence>
<dbReference type="Gene3D" id="3.40.50.1970">
    <property type="match status" value="1"/>
</dbReference>
<dbReference type="RefSeq" id="WP_007061290.1">
    <property type="nucleotide sequence ID" value="NZ_ACVI01000036.1"/>
</dbReference>
<keyword evidence="3" id="KW-0520">NAD</keyword>
<gene>
    <name evidence="6" type="ORF">CcarbDRAFT_2405</name>
</gene>
<dbReference type="GO" id="GO:0004022">
    <property type="term" value="F:alcohol dehydrogenase (NAD+) activity"/>
    <property type="evidence" value="ECO:0007669"/>
    <property type="project" value="UniProtKB-ARBA"/>
</dbReference>
<dbReference type="PROSITE" id="PS00913">
    <property type="entry name" value="ADH_IRON_1"/>
    <property type="match status" value="1"/>
</dbReference>
<dbReference type="SUPFAM" id="SSF56796">
    <property type="entry name" value="Dehydroquinate synthase-like"/>
    <property type="match status" value="1"/>
</dbReference>
<comment type="similarity">
    <text evidence="1">Belongs to the iron-containing alcohol dehydrogenase family.</text>
</comment>
<dbReference type="CDD" id="cd08180">
    <property type="entry name" value="PDD"/>
    <property type="match status" value="1"/>
</dbReference>
<dbReference type="GO" id="GO:0046872">
    <property type="term" value="F:metal ion binding"/>
    <property type="evidence" value="ECO:0007669"/>
    <property type="project" value="InterPro"/>
</dbReference>
<feature type="domain" description="Fe-containing alcohol dehydrogenase-like C-terminal" evidence="5">
    <location>
        <begin position="177"/>
        <end position="384"/>
    </location>
</feature>
<evidence type="ECO:0000259" key="4">
    <source>
        <dbReference type="Pfam" id="PF00465"/>
    </source>
</evidence>
<evidence type="ECO:0000256" key="1">
    <source>
        <dbReference type="ARBA" id="ARBA00007358"/>
    </source>
</evidence>
<dbReference type="STRING" id="536227.Ccar_06865"/>
<organism evidence="6 7">
    <name type="scientific">Clostridium carboxidivorans P7</name>
    <dbReference type="NCBI Taxonomy" id="536227"/>
    <lineage>
        <taxon>Bacteria</taxon>
        <taxon>Bacillati</taxon>
        <taxon>Bacillota</taxon>
        <taxon>Clostridia</taxon>
        <taxon>Eubacteriales</taxon>
        <taxon>Clostridiaceae</taxon>
        <taxon>Clostridium</taxon>
    </lineage>
</organism>
<dbReference type="EMBL" id="ACVI01000036">
    <property type="protein sequence ID" value="EET87136.1"/>
    <property type="molecule type" value="Genomic_DNA"/>
</dbReference>
<dbReference type="AlphaFoldDB" id="C6PUD8"/>
<evidence type="ECO:0000256" key="2">
    <source>
        <dbReference type="ARBA" id="ARBA00023002"/>
    </source>
</evidence>
<evidence type="ECO:0000256" key="3">
    <source>
        <dbReference type="ARBA" id="ARBA00023027"/>
    </source>
</evidence>
<accession>C6PUD8</accession>
<keyword evidence="2" id="KW-0560">Oxidoreductase</keyword>
<dbReference type="OrthoDB" id="9804734at2"/>
<dbReference type="Pfam" id="PF00465">
    <property type="entry name" value="Fe-ADH"/>
    <property type="match status" value="1"/>
</dbReference>
<dbReference type="InterPro" id="IPR056798">
    <property type="entry name" value="ADH_Fe_C"/>
</dbReference>
<dbReference type="Proteomes" id="UP000004198">
    <property type="component" value="Unassembled WGS sequence"/>
</dbReference>
<dbReference type="InterPro" id="IPR039697">
    <property type="entry name" value="Alcohol_dehydrogenase_Fe"/>
</dbReference>
<dbReference type="eggNOG" id="COG1454">
    <property type="taxonomic scope" value="Bacteria"/>
</dbReference>
<dbReference type="Gene3D" id="1.20.1090.10">
    <property type="entry name" value="Dehydroquinate synthase-like - alpha domain"/>
    <property type="match status" value="1"/>
</dbReference>
<evidence type="ECO:0000259" key="5">
    <source>
        <dbReference type="Pfam" id="PF25137"/>
    </source>
</evidence>
<evidence type="ECO:0000313" key="6">
    <source>
        <dbReference type="EMBL" id="EET87136.1"/>
    </source>
</evidence>